<protein>
    <submittedName>
        <fullName evidence="2">Secreted protein</fullName>
    </submittedName>
</protein>
<keyword evidence="1" id="KW-0472">Membrane</keyword>
<comment type="caution">
    <text evidence="2">The sequence shown here is derived from an EMBL/GenBank/DDBJ whole genome shotgun (WGS) entry which is preliminary data.</text>
</comment>
<keyword evidence="3" id="KW-1185">Reference proteome</keyword>
<evidence type="ECO:0000256" key="1">
    <source>
        <dbReference type="SAM" id="Phobius"/>
    </source>
</evidence>
<evidence type="ECO:0000313" key="2">
    <source>
        <dbReference type="EMBL" id="MDQ0998965.1"/>
    </source>
</evidence>
<dbReference type="EMBL" id="JAUSZT010000003">
    <property type="protein sequence ID" value="MDQ0998965.1"/>
    <property type="molecule type" value="Genomic_DNA"/>
</dbReference>
<accession>A0ABU0SGC8</accession>
<feature type="transmembrane region" description="Helical" evidence="1">
    <location>
        <begin position="7"/>
        <end position="26"/>
    </location>
</feature>
<proteinExistence type="predicted"/>
<organism evidence="2 3">
    <name type="scientific">Phyllobacterium ifriqiyense</name>
    <dbReference type="NCBI Taxonomy" id="314238"/>
    <lineage>
        <taxon>Bacteria</taxon>
        <taxon>Pseudomonadati</taxon>
        <taxon>Pseudomonadota</taxon>
        <taxon>Alphaproteobacteria</taxon>
        <taxon>Hyphomicrobiales</taxon>
        <taxon>Phyllobacteriaceae</taxon>
        <taxon>Phyllobacterium</taxon>
    </lineage>
</organism>
<feature type="transmembrane region" description="Helical" evidence="1">
    <location>
        <begin position="52"/>
        <end position="70"/>
    </location>
</feature>
<keyword evidence="1" id="KW-0812">Transmembrane</keyword>
<gene>
    <name evidence="2" type="ORF">QFZ34_004147</name>
</gene>
<sequence length="93" mass="10612">MPIATALAVYFIFWWLTLFTMLPIGLRTQAEENDVTLGTTPSAPHKHRMGRVFLWTTLVSAVIFAIFLRCQSTAWLWRQRPAGIFSAARLNCI</sequence>
<dbReference type="InterPro" id="IPR009935">
    <property type="entry name" value="DUF1467"/>
</dbReference>
<dbReference type="Pfam" id="PF07330">
    <property type="entry name" value="DUF1467"/>
    <property type="match status" value="1"/>
</dbReference>
<keyword evidence="1" id="KW-1133">Transmembrane helix</keyword>
<evidence type="ECO:0000313" key="3">
    <source>
        <dbReference type="Proteomes" id="UP001237780"/>
    </source>
</evidence>
<reference evidence="2 3" key="1">
    <citation type="submission" date="2023-07" db="EMBL/GenBank/DDBJ databases">
        <title>Comparative genomics of wheat-associated soil bacteria to identify genetic determinants of phenazine resistance.</title>
        <authorList>
            <person name="Mouncey N."/>
        </authorList>
    </citation>
    <scope>NUCLEOTIDE SEQUENCE [LARGE SCALE GENOMIC DNA]</scope>
    <source>
        <strain evidence="2 3">W4I11</strain>
    </source>
</reference>
<name>A0ABU0SGC8_9HYPH</name>
<dbReference type="Proteomes" id="UP001237780">
    <property type="component" value="Unassembled WGS sequence"/>
</dbReference>